<dbReference type="CDD" id="cd01450">
    <property type="entry name" value="vWFA_subfamily_ECM"/>
    <property type="match status" value="1"/>
</dbReference>
<keyword evidence="1" id="KW-0379">Hydroxylation</keyword>
<dbReference type="InterPro" id="IPR036465">
    <property type="entry name" value="vWFA_dom_sf"/>
</dbReference>
<dbReference type="Pfam" id="PF00090">
    <property type="entry name" value="TSP_1"/>
    <property type="match status" value="2"/>
</dbReference>
<accession>A0AAD9NV75</accession>
<evidence type="ECO:0000313" key="5">
    <source>
        <dbReference type="Proteomes" id="UP001209878"/>
    </source>
</evidence>
<dbReference type="InterPro" id="IPR013320">
    <property type="entry name" value="ConA-like_dom_sf"/>
</dbReference>
<dbReference type="AlphaFoldDB" id="A0AAD9NV75"/>
<dbReference type="Proteomes" id="UP001209878">
    <property type="component" value="Unassembled WGS sequence"/>
</dbReference>
<dbReference type="PROSITE" id="PS50234">
    <property type="entry name" value="VWFA"/>
    <property type="match status" value="1"/>
</dbReference>
<evidence type="ECO:0000256" key="1">
    <source>
        <dbReference type="ARBA" id="ARBA00023278"/>
    </source>
</evidence>
<dbReference type="Gene3D" id="3.40.50.410">
    <property type="entry name" value="von Willebrand factor, type A domain"/>
    <property type="match status" value="1"/>
</dbReference>
<proteinExistence type="inferred from homology"/>
<name>A0AAD9NV75_RIDPI</name>
<dbReference type="Gene3D" id="2.60.120.200">
    <property type="match status" value="1"/>
</dbReference>
<comment type="similarity">
    <text evidence="2">Belongs to the fibril-associated collagens with interrupted helices (FACIT) family.</text>
</comment>
<comment type="caution">
    <text evidence="4">The sequence shown here is derived from an EMBL/GenBank/DDBJ whole genome shotgun (WGS) entry which is preliminary data.</text>
</comment>
<dbReference type="EMBL" id="JAODUO010000372">
    <property type="protein sequence ID" value="KAK2181973.1"/>
    <property type="molecule type" value="Genomic_DNA"/>
</dbReference>
<keyword evidence="5" id="KW-1185">Reference proteome</keyword>
<organism evidence="4 5">
    <name type="scientific">Ridgeia piscesae</name>
    <name type="common">Tubeworm</name>
    <dbReference type="NCBI Taxonomy" id="27915"/>
    <lineage>
        <taxon>Eukaryota</taxon>
        <taxon>Metazoa</taxon>
        <taxon>Spiralia</taxon>
        <taxon>Lophotrochozoa</taxon>
        <taxon>Annelida</taxon>
        <taxon>Polychaeta</taxon>
        <taxon>Sedentaria</taxon>
        <taxon>Canalipalpata</taxon>
        <taxon>Sabellida</taxon>
        <taxon>Siboglinidae</taxon>
        <taxon>Ridgeia</taxon>
    </lineage>
</organism>
<dbReference type="SUPFAM" id="SSF53300">
    <property type="entry name" value="vWA-like"/>
    <property type="match status" value="1"/>
</dbReference>
<dbReference type="SUPFAM" id="SSF49899">
    <property type="entry name" value="Concanavalin A-like lectins/glucanases"/>
    <property type="match status" value="1"/>
</dbReference>
<dbReference type="PROSITE" id="PS50092">
    <property type="entry name" value="TSP1"/>
    <property type="match status" value="1"/>
</dbReference>
<dbReference type="InterPro" id="IPR036383">
    <property type="entry name" value="TSP1_rpt_sf"/>
</dbReference>
<dbReference type="SMART" id="SM00327">
    <property type="entry name" value="VWA"/>
    <property type="match status" value="1"/>
</dbReference>
<dbReference type="Pfam" id="PF00092">
    <property type="entry name" value="VWA"/>
    <property type="match status" value="1"/>
</dbReference>
<reference evidence="4" key="1">
    <citation type="journal article" date="2023" name="Mol. Biol. Evol.">
        <title>Third-Generation Sequencing Reveals the Adaptive Role of the Epigenome in Three Deep-Sea Polychaetes.</title>
        <authorList>
            <person name="Perez M."/>
            <person name="Aroh O."/>
            <person name="Sun Y."/>
            <person name="Lan Y."/>
            <person name="Juniper S.K."/>
            <person name="Young C.R."/>
            <person name="Angers B."/>
            <person name="Qian P.Y."/>
        </authorList>
    </citation>
    <scope>NUCLEOTIDE SEQUENCE</scope>
    <source>
        <strain evidence="4">R07B-5</strain>
    </source>
</reference>
<evidence type="ECO:0000256" key="2">
    <source>
        <dbReference type="ARBA" id="ARBA00049648"/>
    </source>
</evidence>
<dbReference type="SUPFAM" id="SSF82895">
    <property type="entry name" value="TSP-1 type 1 repeat"/>
    <property type="match status" value="1"/>
</dbReference>
<dbReference type="PANTHER" id="PTHR24020:SF84">
    <property type="entry name" value="VWFA DOMAIN-CONTAINING PROTEIN"/>
    <property type="match status" value="1"/>
</dbReference>
<evidence type="ECO:0000259" key="3">
    <source>
        <dbReference type="PROSITE" id="PS50234"/>
    </source>
</evidence>
<dbReference type="PANTHER" id="PTHR24020">
    <property type="entry name" value="COLLAGEN ALPHA"/>
    <property type="match status" value="1"/>
</dbReference>
<dbReference type="SMART" id="SM00209">
    <property type="entry name" value="TSP1"/>
    <property type="match status" value="2"/>
</dbReference>
<dbReference type="Pfam" id="PF13385">
    <property type="entry name" value="Laminin_G_3"/>
    <property type="match status" value="1"/>
</dbReference>
<dbReference type="InterPro" id="IPR000884">
    <property type="entry name" value="TSP1_rpt"/>
</dbReference>
<sequence>MRESADYGKCGYNFLHVSGSYAASCDTSTQPVHLADVVDGIVWGPWSTCTKTCDTGTQQRLGYLNGTAEFVHTANCGVVPCHGPYEGSVWSSCSETCDSGERSRSNIYDNETQTIPCNTHNCIAYNGKCLGDIVIILDSSGSIVERNWFIEKQLAIDVIKGLKDLGESYDVDDIEATVWNATYMGGLTYLAEAIRTMRSMFNESGRADVKHIAIFVSDAVPNINFEQTIPEADAAKAEGVEIFFVGSGQMDYDMIVALASSPPEVYVMNVTDIASLQNLTQYIDNATCHAAFIPDCSKCDYSTGQIWMNHIIDCHAFIICQPLGNVATSCSSDMLLHFPFDDHFNDVTCNHAISTVYGGVSIENDTIRGNVACFNTSDHLVVAFMRNWFAGRDVDAFSIAVWVRREIGGKSKANIVSNGECELPSFHITTQNETLYGGITTDQNITLDGAAANNGEWHHAVWLYNGRELRFYIDGVLTESTTIEGFMANSDAAMHIGQCCGDGFKGCMDEVGGNRRTCIYMQNLTIIVT</sequence>
<dbReference type="InterPro" id="IPR002035">
    <property type="entry name" value="VWF_A"/>
</dbReference>
<evidence type="ECO:0000313" key="4">
    <source>
        <dbReference type="EMBL" id="KAK2181973.1"/>
    </source>
</evidence>
<gene>
    <name evidence="4" type="ORF">NP493_373g02056</name>
</gene>
<protein>
    <recommendedName>
        <fullName evidence="3">VWFA domain-containing protein</fullName>
    </recommendedName>
</protein>
<dbReference type="InterPro" id="IPR050525">
    <property type="entry name" value="ECM_Assembly_Org"/>
</dbReference>
<feature type="domain" description="VWFA" evidence="3">
    <location>
        <begin position="171"/>
        <end position="283"/>
    </location>
</feature>